<dbReference type="EMBL" id="JBEPLU010000003">
    <property type="protein sequence ID" value="MET3528115.1"/>
    <property type="molecule type" value="Genomic_DNA"/>
</dbReference>
<feature type="transmembrane region" description="Helical" evidence="8">
    <location>
        <begin position="99"/>
        <end position="116"/>
    </location>
</feature>
<keyword evidence="6 8" id="KW-1133">Transmembrane helix</keyword>
<sequence>MSVAGSELRSRQGPWLWSHLPLVIGLGALAIPTMVSLGEQVWSNEAGAHGPIVLVTGLWLLWRKGDEWRTLAQPGAGWLVGLMLLVALPIYTFGRAYDYISLETAGLYGAAFAVLYAKFGHGAMLRSWFPLLYLAFLIPPPGWVMDNVTAPLKLLVSYFTTAGLQLFGIPVYREGVTLTVAQYQLLVEDACSGMNSLTGLIAIGLFYIYLLRNASWRYSLLLVVLVIPIAVLANIIRVATLVLLTYFFGDAVAQGFLHMAAGLLLFTSALVLVFLVDHLLSYVRLRMKPDARAA</sequence>
<dbReference type="RefSeq" id="WP_354298106.1">
    <property type="nucleotide sequence ID" value="NZ_JBEPLU010000003.1"/>
</dbReference>
<name>A0ABV2EM43_9CAUL</name>
<feature type="transmembrane region" description="Helical" evidence="8">
    <location>
        <begin position="15"/>
        <end position="34"/>
    </location>
</feature>
<feature type="transmembrane region" description="Helical" evidence="8">
    <location>
        <begin position="74"/>
        <end position="93"/>
    </location>
</feature>
<protein>
    <submittedName>
        <fullName evidence="9">Exosortase</fullName>
    </submittedName>
</protein>
<organism evidence="9 10">
    <name type="scientific">Phenylobacterium koreense</name>
    <dbReference type="NCBI Taxonomy" id="266125"/>
    <lineage>
        <taxon>Bacteria</taxon>
        <taxon>Pseudomonadati</taxon>
        <taxon>Pseudomonadota</taxon>
        <taxon>Alphaproteobacteria</taxon>
        <taxon>Caulobacterales</taxon>
        <taxon>Caulobacteraceae</taxon>
        <taxon>Phenylobacterium</taxon>
    </lineage>
</organism>
<evidence type="ECO:0000256" key="4">
    <source>
        <dbReference type="ARBA" id="ARBA00022692"/>
    </source>
</evidence>
<evidence type="ECO:0000256" key="6">
    <source>
        <dbReference type="ARBA" id="ARBA00022989"/>
    </source>
</evidence>
<evidence type="ECO:0000313" key="9">
    <source>
        <dbReference type="EMBL" id="MET3528115.1"/>
    </source>
</evidence>
<comment type="caution">
    <text evidence="9">The sequence shown here is derived from an EMBL/GenBank/DDBJ whole genome shotgun (WGS) entry which is preliminary data.</text>
</comment>
<gene>
    <name evidence="9" type="ORF">ABID41_003254</name>
</gene>
<dbReference type="NCBIfam" id="TIGR04178">
    <property type="entry name" value="exo_archaeo"/>
    <property type="match status" value="1"/>
</dbReference>
<dbReference type="Proteomes" id="UP001549110">
    <property type="component" value="Unassembled WGS sequence"/>
</dbReference>
<feature type="transmembrane region" description="Helical" evidence="8">
    <location>
        <begin position="128"/>
        <end position="145"/>
    </location>
</feature>
<keyword evidence="4 8" id="KW-0812">Transmembrane</keyword>
<feature type="transmembrane region" description="Helical" evidence="8">
    <location>
        <begin position="255"/>
        <end position="280"/>
    </location>
</feature>
<keyword evidence="3" id="KW-0645">Protease</keyword>
<dbReference type="Pfam" id="PF09721">
    <property type="entry name" value="Exosortase_EpsH"/>
    <property type="match status" value="1"/>
</dbReference>
<dbReference type="NCBIfam" id="TIGR02602">
    <property type="entry name" value="8TM_EpsH"/>
    <property type="match status" value="1"/>
</dbReference>
<reference evidence="9 10" key="1">
    <citation type="submission" date="2024-06" db="EMBL/GenBank/DDBJ databases">
        <title>Genomic Encyclopedia of Type Strains, Phase IV (KMG-IV): sequencing the most valuable type-strain genomes for metagenomic binning, comparative biology and taxonomic classification.</title>
        <authorList>
            <person name="Goeker M."/>
        </authorList>
    </citation>
    <scope>NUCLEOTIDE SEQUENCE [LARGE SCALE GENOMIC DNA]</scope>
    <source>
        <strain evidence="9 10">DSM 17809</strain>
    </source>
</reference>
<proteinExistence type="predicted"/>
<dbReference type="InterPro" id="IPR013426">
    <property type="entry name" value="EpsH-like"/>
</dbReference>
<feature type="transmembrane region" description="Helical" evidence="8">
    <location>
        <begin position="193"/>
        <end position="211"/>
    </location>
</feature>
<keyword evidence="5" id="KW-0378">Hydrolase</keyword>
<evidence type="ECO:0000256" key="1">
    <source>
        <dbReference type="ARBA" id="ARBA00004651"/>
    </source>
</evidence>
<comment type="subcellular location">
    <subcellularLocation>
        <location evidence="1">Cell membrane</location>
        <topology evidence="1">Multi-pass membrane protein</topology>
    </subcellularLocation>
</comment>
<dbReference type="InterPro" id="IPR019127">
    <property type="entry name" value="Exosortase"/>
</dbReference>
<feature type="transmembrane region" description="Helical" evidence="8">
    <location>
        <begin position="218"/>
        <end position="249"/>
    </location>
</feature>
<evidence type="ECO:0000313" key="10">
    <source>
        <dbReference type="Proteomes" id="UP001549110"/>
    </source>
</evidence>
<evidence type="ECO:0000256" key="5">
    <source>
        <dbReference type="ARBA" id="ARBA00022801"/>
    </source>
</evidence>
<keyword evidence="2" id="KW-1003">Cell membrane</keyword>
<dbReference type="NCBIfam" id="NF035943">
    <property type="entry name" value="exosort_XrtV"/>
    <property type="match status" value="1"/>
</dbReference>
<keyword evidence="10" id="KW-1185">Reference proteome</keyword>
<keyword evidence="7 8" id="KW-0472">Membrane</keyword>
<evidence type="ECO:0000256" key="7">
    <source>
        <dbReference type="ARBA" id="ARBA00023136"/>
    </source>
</evidence>
<dbReference type="InterPro" id="IPR026392">
    <property type="entry name" value="Exo/Archaeosortase_dom"/>
</dbReference>
<accession>A0ABV2EM43</accession>
<evidence type="ECO:0000256" key="8">
    <source>
        <dbReference type="SAM" id="Phobius"/>
    </source>
</evidence>
<feature type="transmembrane region" description="Helical" evidence="8">
    <location>
        <begin position="46"/>
        <end position="62"/>
    </location>
</feature>
<evidence type="ECO:0000256" key="2">
    <source>
        <dbReference type="ARBA" id="ARBA00022475"/>
    </source>
</evidence>
<evidence type="ECO:0000256" key="3">
    <source>
        <dbReference type="ARBA" id="ARBA00022670"/>
    </source>
</evidence>